<keyword evidence="4" id="KW-0808">Transferase</keyword>
<feature type="region of interest" description="Disordered" evidence="12">
    <location>
        <begin position="410"/>
        <end position="456"/>
    </location>
</feature>
<keyword evidence="3" id="KW-0723">Serine/threonine-protein kinase</keyword>
<evidence type="ECO:0000313" key="14">
    <source>
        <dbReference type="EMBL" id="KAJ8304779.1"/>
    </source>
</evidence>
<dbReference type="EC" id="2.7.11.1" evidence="2"/>
<name>A0ABQ9EHM8_TEGGR</name>
<feature type="compositionally biased region" description="Acidic residues" evidence="12">
    <location>
        <begin position="336"/>
        <end position="354"/>
    </location>
</feature>
<feature type="compositionally biased region" description="Acidic residues" evidence="12">
    <location>
        <begin position="240"/>
        <end position="264"/>
    </location>
</feature>
<dbReference type="Pfam" id="PF01163">
    <property type="entry name" value="RIO1"/>
    <property type="match status" value="1"/>
</dbReference>
<keyword evidence="8" id="KW-0067">ATP-binding</keyword>
<evidence type="ECO:0000256" key="8">
    <source>
        <dbReference type="ARBA" id="ARBA00022840"/>
    </source>
</evidence>
<gene>
    <name evidence="14" type="ORF">KUTeg_018362</name>
</gene>
<evidence type="ECO:0000313" key="15">
    <source>
        <dbReference type="Proteomes" id="UP001217089"/>
    </source>
</evidence>
<dbReference type="Proteomes" id="UP001217089">
    <property type="component" value="Unassembled WGS sequence"/>
</dbReference>
<comment type="caution">
    <text evidence="14">The sequence shown here is derived from an EMBL/GenBank/DDBJ whole genome shotgun (WGS) entry which is preliminary data.</text>
</comment>
<keyword evidence="7" id="KW-0418">Kinase</keyword>
<keyword evidence="15" id="KW-1185">Reference proteome</keyword>
<evidence type="ECO:0000259" key="13">
    <source>
        <dbReference type="SMART" id="SM00090"/>
    </source>
</evidence>
<evidence type="ECO:0000256" key="10">
    <source>
        <dbReference type="ARBA" id="ARBA00047899"/>
    </source>
</evidence>
<comment type="similarity">
    <text evidence="1">Belongs to the protein kinase superfamily. RIO-type Ser/Thr kinase family.</text>
</comment>
<dbReference type="InterPro" id="IPR000687">
    <property type="entry name" value="RIO_kinase"/>
</dbReference>
<protein>
    <recommendedName>
        <fullName evidence="2">non-specific serine/threonine protein kinase</fullName>
        <ecNumber evidence="2">2.7.11.1</ecNumber>
    </recommendedName>
</protein>
<sequence length="456" mass="52614">MSKSNFDCSFYFVDIYIIANEEEEQLAVKFHRLGRTSFRQLKNKRDYHKHRKNASWLYLSRLSAMKEFAYMKALYDRGFPVPKPVDYNRHAVVMELLSGYPMCQIQEMADPAQVYSDCMELIVRLGNCGVIHGDFNEFNIMVDDNQQITLYDFPQMISTSHVNAEWYFNRDVQCIRDVFVRKFHYESELFPKFSDLRRDDDLDVEISASGFTKDLADTFDEAAEEFNIRGGPDKPKGAGPDEEEEELDDSESDNEVEEESEDNQESEKHGTENIEARLGQASVDVNKNEETELTVDDVNVGSTSLGITQKTEICDKQSIQAESVDDQNSKNSDSLENNELENSENSEDEDDVNLEDLRSENRMFRPFRTEASMGHTDSHIVDGQRQRSSDSMCTVSTTASTFDPSLVKSKIKRQMKKKEDIQKARRLRKKGESAIMTKQKRENRNEITQSLSATWY</sequence>
<feature type="compositionally biased region" description="Basic and acidic residues" evidence="12">
    <location>
        <begin position="376"/>
        <end position="388"/>
    </location>
</feature>
<dbReference type="PROSITE" id="PS01245">
    <property type="entry name" value="RIO1"/>
    <property type="match status" value="1"/>
</dbReference>
<dbReference type="PANTHER" id="PTHR45852">
    <property type="entry name" value="SER/THR-PROTEIN KINASE RIO2"/>
    <property type="match status" value="1"/>
</dbReference>
<accession>A0ABQ9EHM8</accession>
<dbReference type="InterPro" id="IPR018935">
    <property type="entry name" value="RIO_kinase_CS"/>
</dbReference>
<comment type="catalytic activity">
    <reaction evidence="11">
        <text>L-seryl-[protein] + ATP = O-phospho-L-seryl-[protein] + ADP + H(+)</text>
        <dbReference type="Rhea" id="RHEA:17989"/>
        <dbReference type="Rhea" id="RHEA-COMP:9863"/>
        <dbReference type="Rhea" id="RHEA-COMP:11604"/>
        <dbReference type="ChEBI" id="CHEBI:15378"/>
        <dbReference type="ChEBI" id="CHEBI:29999"/>
        <dbReference type="ChEBI" id="CHEBI:30616"/>
        <dbReference type="ChEBI" id="CHEBI:83421"/>
        <dbReference type="ChEBI" id="CHEBI:456216"/>
        <dbReference type="EC" id="2.7.11.1"/>
    </reaction>
</comment>
<dbReference type="SUPFAM" id="SSF56112">
    <property type="entry name" value="Protein kinase-like (PK-like)"/>
    <property type="match status" value="1"/>
</dbReference>
<feature type="region of interest" description="Disordered" evidence="12">
    <location>
        <begin position="225"/>
        <end position="290"/>
    </location>
</feature>
<dbReference type="CDD" id="cd05144">
    <property type="entry name" value="RIO2_C"/>
    <property type="match status" value="1"/>
</dbReference>
<dbReference type="InterPro" id="IPR030484">
    <property type="entry name" value="Rio2"/>
</dbReference>
<dbReference type="Gene3D" id="3.30.200.20">
    <property type="entry name" value="Phosphorylase Kinase, domain 1"/>
    <property type="match status" value="1"/>
</dbReference>
<evidence type="ECO:0000256" key="4">
    <source>
        <dbReference type="ARBA" id="ARBA00022679"/>
    </source>
</evidence>
<keyword evidence="5" id="KW-0479">Metal-binding</keyword>
<reference evidence="14 15" key="1">
    <citation type="submission" date="2022-12" db="EMBL/GenBank/DDBJ databases">
        <title>Chromosome-level genome of Tegillarca granosa.</title>
        <authorList>
            <person name="Kim J."/>
        </authorList>
    </citation>
    <scope>NUCLEOTIDE SEQUENCE [LARGE SCALE GENOMIC DNA]</scope>
    <source>
        <strain evidence="14">Teg-2019</strain>
        <tissue evidence="14">Adductor muscle</tissue>
    </source>
</reference>
<feature type="compositionally biased region" description="Basic and acidic residues" evidence="12">
    <location>
        <begin position="265"/>
        <end position="275"/>
    </location>
</feature>
<evidence type="ECO:0000256" key="9">
    <source>
        <dbReference type="ARBA" id="ARBA00022842"/>
    </source>
</evidence>
<dbReference type="EMBL" id="JARBDR010000903">
    <property type="protein sequence ID" value="KAJ8304779.1"/>
    <property type="molecule type" value="Genomic_DNA"/>
</dbReference>
<feature type="region of interest" description="Disordered" evidence="12">
    <location>
        <begin position="318"/>
        <end position="396"/>
    </location>
</feature>
<dbReference type="InterPro" id="IPR011009">
    <property type="entry name" value="Kinase-like_dom_sf"/>
</dbReference>
<comment type="catalytic activity">
    <reaction evidence="10">
        <text>L-threonyl-[protein] + ATP = O-phospho-L-threonyl-[protein] + ADP + H(+)</text>
        <dbReference type="Rhea" id="RHEA:46608"/>
        <dbReference type="Rhea" id="RHEA-COMP:11060"/>
        <dbReference type="Rhea" id="RHEA-COMP:11605"/>
        <dbReference type="ChEBI" id="CHEBI:15378"/>
        <dbReference type="ChEBI" id="CHEBI:30013"/>
        <dbReference type="ChEBI" id="CHEBI:30616"/>
        <dbReference type="ChEBI" id="CHEBI:61977"/>
        <dbReference type="ChEBI" id="CHEBI:456216"/>
        <dbReference type="EC" id="2.7.11.1"/>
    </reaction>
</comment>
<dbReference type="PANTHER" id="PTHR45852:SF1">
    <property type="entry name" value="SERINE_THREONINE-PROTEIN KINASE RIO2"/>
    <property type="match status" value="1"/>
</dbReference>
<dbReference type="Gene3D" id="1.10.510.10">
    <property type="entry name" value="Transferase(Phosphotransferase) domain 1"/>
    <property type="match status" value="1"/>
</dbReference>
<keyword evidence="9" id="KW-0460">Magnesium</keyword>
<dbReference type="InterPro" id="IPR018934">
    <property type="entry name" value="RIO_dom"/>
</dbReference>
<evidence type="ECO:0000256" key="2">
    <source>
        <dbReference type="ARBA" id="ARBA00012513"/>
    </source>
</evidence>
<keyword evidence="6" id="KW-0547">Nucleotide-binding</keyword>
<feature type="compositionally biased region" description="Polar residues" evidence="12">
    <location>
        <begin position="446"/>
        <end position="456"/>
    </location>
</feature>
<feature type="domain" description="RIO kinase" evidence="13">
    <location>
        <begin position="1"/>
        <end position="195"/>
    </location>
</feature>
<evidence type="ECO:0000256" key="5">
    <source>
        <dbReference type="ARBA" id="ARBA00022723"/>
    </source>
</evidence>
<evidence type="ECO:0000256" key="7">
    <source>
        <dbReference type="ARBA" id="ARBA00022777"/>
    </source>
</evidence>
<evidence type="ECO:0000256" key="12">
    <source>
        <dbReference type="SAM" id="MobiDB-lite"/>
    </source>
</evidence>
<proteinExistence type="inferred from homology"/>
<dbReference type="SMART" id="SM00090">
    <property type="entry name" value="RIO"/>
    <property type="match status" value="1"/>
</dbReference>
<evidence type="ECO:0000256" key="6">
    <source>
        <dbReference type="ARBA" id="ARBA00022741"/>
    </source>
</evidence>
<organism evidence="14 15">
    <name type="scientific">Tegillarca granosa</name>
    <name type="common">Malaysian cockle</name>
    <name type="synonym">Anadara granosa</name>
    <dbReference type="NCBI Taxonomy" id="220873"/>
    <lineage>
        <taxon>Eukaryota</taxon>
        <taxon>Metazoa</taxon>
        <taxon>Spiralia</taxon>
        <taxon>Lophotrochozoa</taxon>
        <taxon>Mollusca</taxon>
        <taxon>Bivalvia</taxon>
        <taxon>Autobranchia</taxon>
        <taxon>Pteriomorphia</taxon>
        <taxon>Arcoida</taxon>
        <taxon>Arcoidea</taxon>
        <taxon>Arcidae</taxon>
        <taxon>Tegillarca</taxon>
    </lineage>
</organism>
<evidence type="ECO:0000256" key="3">
    <source>
        <dbReference type="ARBA" id="ARBA00022527"/>
    </source>
</evidence>
<evidence type="ECO:0000256" key="1">
    <source>
        <dbReference type="ARBA" id="ARBA00009196"/>
    </source>
</evidence>
<evidence type="ECO:0000256" key="11">
    <source>
        <dbReference type="ARBA" id="ARBA00048679"/>
    </source>
</evidence>